<evidence type="ECO:0000256" key="3">
    <source>
        <dbReference type="ARBA" id="ARBA00012012"/>
    </source>
</evidence>
<dbReference type="InterPro" id="IPR040234">
    <property type="entry name" value="QC/QCL"/>
</dbReference>
<keyword evidence="4" id="KW-0808">Transferase</keyword>
<dbReference type="PANTHER" id="PTHR12283">
    <property type="entry name" value="GLUTAMINYL-PEPTIDE CYCLOTRANSFERASE"/>
    <property type="match status" value="1"/>
</dbReference>
<keyword evidence="5" id="KW-0012">Acyltransferase</keyword>
<evidence type="ECO:0000256" key="2">
    <source>
        <dbReference type="ARBA" id="ARBA00006014"/>
    </source>
</evidence>
<name>A0A1B6BYD8_9HEMI</name>
<evidence type="ECO:0000259" key="7">
    <source>
        <dbReference type="Pfam" id="PF04389"/>
    </source>
</evidence>
<dbReference type="SUPFAM" id="SSF53187">
    <property type="entry name" value="Zn-dependent exopeptidases"/>
    <property type="match status" value="1"/>
</dbReference>
<dbReference type="EMBL" id="GEDC01031030">
    <property type="protein sequence ID" value="JAS06268.1"/>
    <property type="molecule type" value="Transcribed_RNA"/>
</dbReference>
<dbReference type="EC" id="2.3.2.5" evidence="3"/>
<reference evidence="8" key="1">
    <citation type="submission" date="2015-12" db="EMBL/GenBank/DDBJ databases">
        <title>De novo transcriptome assembly of four potential Pierce s Disease insect vectors from Arizona vineyards.</title>
        <authorList>
            <person name="Tassone E.E."/>
        </authorList>
    </citation>
    <scope>NUCLEOTIDE SEQUENCE</scope>
</reference>
<dbReference type="InterPro" id="IPR007484">
    <property type="entry name" value="Peptidase_M28"/>
</dbReference>
<evidence type="ECO:0000256" key="6">
    <source>
        <dbReference type="SAM" id="SignalP"/>
    </source>
</evidence>
<protein>
    <recommendedName>
        <fullName evidence="3">glutaminyl-peptide cyclotransferase</fullName>
        <ecNumber evidence="3">2.3.2.5</ecNumber>
    </recommendedName>
</protein>
<dbReference type="AlphaFoldDB" id="A0A1B6BYD8"/>
<comment type="similarity">
    <text evidence="2">Belongs to the glutaminyl-peptide cyclotransferase family.</text>
</comment>
<dbReference type="PANTHER" id="PTHR12283:SF6">
    <property type="entry name" value="GLUTAMINYL-PEPTIDE CYCLOTRANSFERASE-RELATED"/>
    <property type="match status" value="1"/>
</dbReference>
<keyword evidence="6" id="KW-0732">Signal</keyword>
<dbReference type="GO" id="GO:0016603">
    <property type="term" value="F:glutaminyl-peptide cyclotransferase activity"/>
    <property type="evidence" value="ECO:0007669"/>
    <property type="project" value="UniProtKB-EC"/>
</dbReference>
<comment type="catalytic activity">
    <reaction evidence="1">
        <text>N-terminal L-glutaminyl-[peptide] = N-terminal 5-oxo-L-prolyl-[peptide] + NH4(+)</text>
        <dbReference type="Rhea" id="RHEA:23652"/>
        <dbReference type="Rhea" id="RHEA-COMP:11736"/>
        <dbReference type="Rhea" id="RHEA-COMP:11846"/>
        <dbReference type="ChEBI" id="CHEBI:28938"/>
        <dbReference type="ChEBI" id="CHEBI:64722"/>
        <dbReference type="ChEBI" id="CHEBI:87215"/>
        <dbReference type="EC" id="2.3.2.5"/>
    </reaction>
</comment>
<evidence type="ECO:0000256" key="1">
    <source>
        <dbReference type="ARBA" id="ARBA00000001"/>
    </source>
</evidence>
<evidence type="ECO:0000256" key="5">
    <source>
        <dbReference type="ARBA" id="ARBA00023315"/>
    </source>
</evidence>
<dbReference type="Pfam" id="PF04389">
    <property type="entry name" value="Peptidase_M28"/>
    <property type="match status" value="1"/>
</dbReference>
<feature type="domain" description="Peptidase M28" evidence="7">
    <location>
        <begin position="109"/>
        <end position="174"/>
    </location>
</feature>
<feature type="non-terminal residue" evidence="8">
    <location>
        <position position="175"/>
    </location>
</feature>
<sequence length="175" mass="20317">MFLIFKILHFIVIILHFQQHDVFGSFEGKRLHQYKAIDNNMISNLANLTDMTRFKQILNNILVPRVVGTETHTKVKKYLINQMTGLNWSVETDPFEDETPNFGTLKFENIIARLNPNAERYLVLACHYDSKYMREGEFLGATDSAVPCTMMIDLAYALQDQLKTYAEKNLSLMFI</sequence>
<feature type="signal peptide" evidence="6">
    <location>
        <begin position="1"/>
        <end position="24"/>
    </location>
</feature>
<proteinExistence type="inferred from homology"/>
<organism evidence="8">
    <name type="scientific">Clastoptera arizonana</name>
    <name type="common">Arizona spittle bug</name>
    <dbReference type="NCBI Taxonomy" id="38151"/>
    <lineage>
        <taxon>Eukaryota</taxon>
        <taxon>Metazoa</taxon>
        <taxon>Ecdysozoa</taxon>
        <taxon>Arthropoda</taxon>
        <taxon>Hexapoda</taxon>
        <taxon>Insecta</taxon>
        <taxon>Pterygota</taxon>
        <taxon>Neoptera</taxon>
        <taxon>Paraneoptera</taxon>
        <taxon>Hemiptera</taxon>
        <taxon>Auchenorrhyncha</taxon>
        <taxon>Cercopoidea</taxon>
        <taxon>Clastopteridae</taxon>
        <taxon>Clastoptera</taxon>
    </lineage>
</organism>
<dbReference type="GO" id="GO:0008270">
    <property type="term" value="F:zinc ion binding"/>
    <property type="evidence" value="ECO:0007669"/>
    <property type="project" value="TreeGrafter"/>
</dbReference>
<evidence type="ECO:0000256" key="4">
    <source>
        <dbReference type="ARBA" id="ARBA00022679"/>
    </source>
</evidence>
<evidence type="ECO:0000313" key="8">
    <source>
        <dbReference type="EMBL" id="JAS06268.1"/>
    </source>
</evidence>
<accession>A0A1B6BYD8</accession>
<dbReference type="Gene3D" id="3.40.630.10">
    <property type="entry name" value="Zn peptidases"/>
    <property type="match status" value="1"/>
</dbReference>
<feature type="chain" id="PRO_5008579954" description="glutaminyl-peptide cyclotransferase" evidence="6">
    <location>
        <begin position="25"/>
        <end position="175"/>
    </location>
</feature>
<gene>
    <name evidence="8" type="ORF">g.8804</name>
</gene>